<reference evidence="15" key="1">
    <citation type="journal article" date="2015" name="Nature">
        <title>rRNA introns, odd ribosomes, and small enigmatic genomes across a large radiation of phyla.</title>
        <authorList>
            <person name="Brown C.T."/>
            <person name="Hug L.A."/>
            <person name="Thomas B.C."/>
            <person name="Sharon I."/>
            <person name="Castelle C.J."/>
            <person name="Singh A."/>
            <person name="Wilkins M.J."/>
            <person name="Williams K.H."/>
            <person name="Banfield J.F."/>
        </authorList>
    </citation>
    <scope>NUCLEOTIDE SEQUENCE [LARGE SCALE GENOMIC DNA]</scope>
</reference>
<evidence type="ECO:0000256" key="1">
    <source>
        <dbReference type="ARBA" id="ARBA00022478"/>
    </source>
</evidence>
<dbReference type="GO" id="GO:0006351">
    <property type="term" value="P:DNA-templated transcription"/>
    <property type="evidence" value="ECO:0007669"/>
    <property type="project" value="UniProtKB-UniRule"/>
</dbReference>
<dbReference type="InterPro" id="IPR015712">
    <property type="entry name" value="DNA-dir_RNA_pol_su2"/>
</dbReference>
<dbReference type="Gene3D" id="2.40.50.150">
    <property type="match status" value="1"/>
</dbReference>
<dbReference type="Pfam" id="PF04563">
    <property type="entry name" value="RNA_pol_Rpb2_1"/>
    <property type="match status" value="1"/>
</dbReference>
<evidence type="ECO:0000256" key="8">
    <source>
        <dbReference type="RuleBase" id="RU363031"/>
    </source>
</evidence>
<gene>
    <name evidence="6" type="primary">rpoB</name>
    <name evidence="15" type="ORF">US91_C0005G0039</name>
</gene>
<evidence type="ECO:0000259" key="9">
    <source>
        <dbReference type="Pfam" id="PF00562"/>
    </source>
</evidence>
<dbReference type="InterPro" id="IPR007120">
    <property type="entry name" value="DNA-dir_RNAP_su2_dom"/>
</dbReference>
<dbReference type="PATRIC" id="fig|1618638.3.peg.639"/>
<dbReference type="Gene3D" id="3.90.1100.10">
    <property type="match status" value="2"/>
</dbReference>
<dbReference type="SUPFAM" id="SSF64484">
    <property type="entry name" value="beta and beta-prime subunits of DNA dependent RNA-polymerase"/>
    <property type="match status" value="1"/>
</dbReference>
<dbReference type="Gene3D" id="2.40.50.100">
    <property type="match status" value="1"/>
</dbReference>
<sequence length="1141" mass="127197">MANKSKDIAVGTISKRKFFTGFHNFMPMPDLIEVQKNSYNWFLEEGLADLFDEISPVTDFIGRDLGLYFEKYYLDEPKFDEVESRAKNTTYEAPLRVKVRLENKRTGESSSQEVFLGDFPLMTKNGTFIVNGIERVVVSQLIRSAGVIFTSEFIKGKKYYGAKIIPNRGAWLEIETDVNKVIWVRIDRKRKVAITSLLRAFGIATDEDIKERFKDVPGALDSDEGGYIDATIGKDLAKNEAEGLKEVYKRIRPGDLATTDNARQLIYAMFFRFDRYDFDRVGRYKLNRKFGFDTPNNKETRILRIDDLIAIIKEVIRLNITQDKEDDIDHLGNRRVRAIGELVQNKFRVGLARMERIIKDRMSTADINAITPNKLINARPVISVVKEFFMSSQLSQFMDQTNPLAELEHKRRLSAMGPGGLTRERAGFDVRDVHTTHYGRICPIATPEGPNIGLVGHLASYSKLNKYGFLEAAYRRVLHDIENNPEITIGKITREDIKDTKDNIIVKAGELINEKIAKSLQEKLGKETLIPIKPVVTDEIVYLDAFEEEKYITTAATIPIDENGYFLQNKCEVRKYGQPATAEANMIDFMGVAANQIFSVATSLIPFAEHNDGQRSLMGTNMQRQAVPLIKADSPIVGTGVEARAARDSGHIIIAEEDGTVIKADAATIEIRNTEGKTKVHQLTKFLRSNASTCINQRPLVNVGDQIKAGDVLTDGPSIDKGELALGKNVLVAFMTWEGFNYEDAIIVSEKVVQNDVYSSIHIEDYKIDVRDTKLGSEVVTSDIPNIGEEKLKDLDERGIIRIGAEVSSGDILVGKITPKGETELSAEEKLLRAIFGEKAKDVRDSSLYLEHGEHGKVVDIKIFSREAGDKLAAGVLQSIQVTVANLRKIQAGDKMAGRHGNKGVISKIVPVEDMPYMEDGTPIDIILSPLGIISRMNLGQLLETHLGFAAHKLGYKVATPVLDGLFEEQIKEELVKAGLPENGKVSLYNGKTGDVFDNAITVGYKYMLKLNHMVDDKIHQRSIGPYSLITQQPLGGKAQFGGQRFGEMEVWALEAYGASHTLQEILTIKSDDVPGRSKAYEAIIKGETIRKMNVPESFNVLVRELKGLCLDVELLGAKDEEGYVAGAVEDVENSEAESNK</sequence>
<dbReference type="InterPro" id="IPR007641">
    <property type="entry name" value="RNA_pol_Rpb2_7"/>
</dbReference>
<protein>
    <recommendedName>
        <fullName evidence="6 8">DNA-directed RNA polymerase subunit beta</fullName>
        <shortName evidence="6">RNAP subunit beta</shortName>
        <ecNumber evidence="6 8">2.7.7.6</ecNumber>
    </recommendedName>
    <alternativeName>
        <fullName evidence="6">RNA polymerase subunit beta</fullName>
    </alternativeName>
    <alternativeName>
        <fullName evidence="6">Transcriptase subunit beta</fullName>
    </alternativeName>
</protein>
<comment type="similarity">
    <text evidence="6 7">Belongs to the RNA polymerase beta chain family.</text>
</comment>
<evidence type="ECO:0000256" key="3">
    <source>
        <dbReference type="ARBA" id="ARBA00022695"/>
    </source>
</evidence>
<dbReference type="AlphaFoldDB" id="A0A0G0M9I5"/>
<evidence type="ECO:0000256" key="7">
    <source>
        <dbReference type="RuleBase" id="RU000434"/>
    </source>
</evidence>
<accession>A0A0G0M9I5</accession>
<evidence type="ECO:0000259" key="13">
    <source>
        <dbReference type="Pfam" id="PF04565"/>
    </source>
</evidence>
<keyword evidence="4 6" id="KW-0804">Transcription</keyword>
<dbReference type="InterPro" id="IPR007642">
    <property type="entry name" value="RNA_pol_Rpb2_2"/>
</dbReference>
<dbReference type="Pfam" id="PF04560">
    <property type="entry name" value="RNA_pol_Rpb2_7"/>
    <property type="match status" value="1"/>
</dbReference>
<dbReference type="Proteomes" id="UP000034022">
    <property type="component" value="Unassembled WGS sequence"/>
</dbReference>
<dbReference type="InterPro" id="IPR019462">
    <property type="entry name" value="DNA-dir_RNA_pol_bsu_external_1"/>
</dbReference>
<dbReference type="Gene3D" id="2.40.270.10">
    <property type="entry name" value="DNA-directed RNA polymerase, subunit 2, domain 6"/>
    <property type="match status" value="2"/>
</dbReference>
<comment type="subunit">
    <text evidence="6 8">The RNAP catalytic core consists of 2 alpha, 1 beta, 1 beta' and 1 omega subunit. When a sigma factor is associated with the core the holoenzyme is formed, which can initiate transcription.</text>
</comment>
<dbReference type="InterPro" id="IPR037034">
    <property type="entry name" value="RNA_pol_Rpb2_2_sf"/>
</dbReference>
<dbReference type="GO" id="GO:0003677">
    <property type="term" value="F:DNA binding"/>
    <property type="evidence" value="ECO:0007669"/>
    <property type="project" value="UniProtKB-UniRule"/>
</dbReference>
<dbReference type="InterPro" id="IPR007121">
    <property type="entry name" value="RNA_pol_bsu_CS"/>
</dbReference>
<dbReference type="EC" id="2.7.7.6" evidence="6 8"/>
<evidence type="ECO:0000259" key="12">
    <source>
        <dbReference type="Pfam" id="PF04563"/>
    </source>
</evidence>
<evidence type="ECO:0000259" key="11">
    <source>
        <dbReference type="Pfam" id="PF04561"/>
    </source>
</evidence>
<keyword evidence="3 6" id="KW-0548">Nucleotidyltransferase</keyword>
<proteinExistence type="inferred from homology"/>
<dbReference type="GO" id="GO:0000428">
    <property type="term" value="C:DNA-directed RNA polymerase complex"/>
    <property type="evidence" value="ECO:0007669"/>
    <property type="project" value="UniProtKB-KW"/>
</dbReference>
<name>A0A0G0M9I5_9BACT</name>
<dbReference type="InterPro" id="IPR042107">
    <property type="entry name" value="DNA-dir_RNA_pol_bsu_ext_1_sf"/>
</dbReference>
<evidence type="ECO:0000313" key="15">
    <source>
        <dbReference type="EMBL" id="KKQ70334.1"/>
    </source>
</evidence>
<feature type="domain" description="RNA polymerase beta subunit protrusion" evidence="12">
    <location>
        <begin position="31"/>
        <end position="381"/>
    </location>
</feature>
<comment type="caution">
    <text evidence="15">The sequence shown here is derived from an EMBL/GenBank/DDBJ whole genome shotgun (WGS) entry which is preliminary data.</text>
</comment>
<dbReference type="EMBL" id="LBUU01000005">
    <property type="protein sequence ID" value="KKQ70334.1"/>
    <property type="molecule type" value="Genomic_DNA"/>
</dbReference>
<dbReference type="Pfam" id="PF00562">
    <property type="entry name" value="RNA_pol_Rpb2_6"/>
    <property type="match status" value="1"/>
</dbReference>
<feature type="domain" description="RNA polymerase Rpb2" evidence="11">
    <location>
        <begin position="144"/>
        <end position="337"/>
    </location>
</feature>
<dbReference type="InterPro" id="IPR007645">
    <property type="entry name" value="RNA_pol_Rpb2_3"/>
</dbReference>
<feature type="domain" description="RNA polymerase Rpb2" evidence="13">
    <location>
        <begin position="396"/>
        <end position="463"/>
    </location>
</feature>
<dbReference type="PANTHER" id="PTHR20856">
    <property type="entry name" value="DNA-DIRECTED RNA POLYMERASE I SUBUNIT 2"/>
    <property type="match status" value="1"/>
</dbReference>
<dbReference type="GO" id="GO:0003899">
    <property type="term" value="F:DNA-directed RNA polymerase activity"/>
    <property type="evidence" value="ECO:0007669"/>
    <property type="project" value="UniProtKB-UniRule"/>
</dbReference>
<dbReference type="Pfam" id="PF10385">
    <property type="entry name" value="RNA_pol_Rpb2_45"/>
    <property type="match status" value="1"/>
</dbReference>
<evidence type="ECO:0000313" key="16">
    <source>
        <dbReference type="Proteomes" id="UP000034022"/>
    </source>
</evidence>
<dbReference type="InterPro" id="IPR007644">
    <property type="entry name" value="RNA_pol_bsu_protrusion"/>
</dbReference>
<evidence type="ECO:0000259" key="10">
    <source>
        <dbReference type="Pfam" id="PF04560"/>
    </source>
</evidence>
<dbReference type="Pfam" id="PF04565">
    <property type="entry name" value="RNA_pol_Rpb2_3"/>
    <property type="match status" value="1"/>
</dbReference>
<dbReference type="HAMAP" id="MF_01321">
    <property type="entry name" value="RNApol_bact_RpoB"/>
    <property type="match status" value="1"/>
</dbReference>
<keyword evidence="1 6" id="KW-0240">DNA-directed RNA polymerase</keyword>
<feature type="domain" description="DNA-directed RNA polymerase beta subunit external 1" evidence="14">
    <location>
        <begin position="535"/>
        <end position="593"/>
    </location>
</feature>
<evidence type="ECO:0000256" key="6">
    <source>
        <dbReference type="HAMAP-Rule" id="MF_01321"/>
    </source>
</evidence>
<dbReference type="InterPro" id="IPR010243">
    <property type="entry name" value="RNA_pol_bsu_bac"/>
</dbReference>
<feature type="domain" description="RNA polymerase Rpb2" evidence="10">
    <location>
        <begin position="1042"/>
        <end position="1116"/>
    </location>
</feature>
<evidence type="ECO:0000259" key="14">
    <source>
        <dbReference type="Pfam" id="PF10385"/>
    </source>
</evidence>
<feature type="domain" description="DNA-directed RNA polymerase subunit 2 hybrid-binding" evidence="9">
    <location>
        <begin position="655"/>
        <end position="1040"/>
    </location>
</feature>
<keyword evidence="2 6" id="KW-0808">Transferase</keyword>
<dbReference type="Gene3D" id="3.90.1800.10">
    <property type="entry name" value="RNA polymerase alpha subunit dimerisation domain"/>
    <property type="match status" value="1"/>
</dbReference>
<evidence type="ECO:0000256" key="5">
    <source>
        <dbReference type="ARBA" id="ARBA00048552"/>
    </source>
</evidence>
<dbReference type="Pfam" id="PF04561">
    <property type="entry name" value="RNA_pol_Rpb2_2"/>
    <property type="match status" value="1"/>
</dbReference>
<dbReference type="InterPro" id="IPR014724">
    <property type="entry name" value="RNA_pol_RPB2_OB-fold"/>
</dbReference>
<evidence type="ECO:0000256" key="4">
    <source>
        <dbReference type="ARBA" id="ARBA00023163"/>
    </source>
</evidence>
<dbReference type="GO" id="GO:0032549">
    <property type="term" value="F:ribonucleoside binding"/>
    <property type="evidence" value="ECO:0007669"/>
    <property type="project" value="InterPro"/>
</dbReference>
<dbReference type="InterPro" id="IPR037033">
    <property type="entry name" value="DNA-dir_RNAP_su2_hyb_sf"/>
</dbReference>
<dbReference type="NCBIfam" id="NF001616">
    <property type="entry name" value="PRK00405.1"/>
    <property type="match status" value="1"/>
</dbReference>
<dbReference type="Gene3D" id="2.30.150.10">
    <property type="entry name" value="DNA-directed RNA polymerase, beta subunit, external 1 domain"/>
    <property type="match status" value="1"/>
</dbReference>
<comment type="catalytic activity">
    <reaction evidence="5 6 8">
        <text>RNA(n) + a ribonucleoside 5'-triphosphate = RNA(n+1) + diphosphate</text>
        <dbReference type="Rhea" id="RHEA:21248"/>
        <dbReference type="Rhea" id="RHEA-COMP:14527"/>
        <dbReference type="Rhea" id="RHEA-COMP:17342"/>
        <dbReference type="ChEBI" id="CHEBI:33019"/>
        <dbReference type="ChEBI" id="CHEBI:61557"/>
        <dbReference type="ChEBI" id="CHEBI:140395"/>
        <dbReference type="EC" id="2.7.7.6"/>
    </reaction>
</comment>
<organism evidence="15 16">
    <name type="scientific">Candidatus Falkowbacteria bacterium GW2011_GWE1_38_31</name>
    <dbReference type="NCBI Taxonomy" id="1618638"/>
    <lineage>
        <taxon>Bacteria</taxon>
        <taxon>Candidatus Falkowiibacteriota</taxon>
    </lineage>
</organism>
<dbReference type="Gene3D" id="3.90.1110.10">
    <property type="entry name" value="RNA polymerase Rpb2, domain 2"/>
    <property type="match status" value="1"/>
</dbReference>
<evidence type="ECO:0000256" key="2">
    <source>
        <dbReference type="ARBA" id="ARBA00022679"/>
    </source>
</evidence>
<comment type="function">
    <text evidence="6 8">DNA-dependent RNA polymerase catalyzes the transcription of DNA into RNA using the four ribonucleoside triphosphates as substrates.</text>
</comment>
<dbReference type="PROSITE" id="PS01166">
    <property type="entry name" value="RNA_POL_BETA"/>
    <property type="match status" value="1"/>
</dbReference>
<dbReference type="CDD" id="cd00653">
    <property type="entry name" value="RNA_pol_B_RPB2"/>
    <property type="match status" value="1"/>
</dbReference>